<keyword evidence="2" id="KW-1185">Reference proteome</keyword>
<evidence type="ECO:0000313" key="2">
    <source>
        <dbReference type="Proteomes" id="UP000243797"/>
    </source>
</evidence>
<dbReference type="OrthoDB" id="3029470at2759"/>
<reference evidence="1 2" key="1">
    <citation type="submission" date="2017-06" db="EMBL/GenBank/DDBJ databases">
        <title>Draft genome sequence of a variant of Elsinoe murrayae.</title>
        <authorList>
            <person name="Cheng Q."/>
        </authorList>
    </citation>
    <scope>NUCLEOTIDE SEQUENCE [LARGE SCALE GENOMIC DNA]</scope>
    <source>
        <strain evidence="1 2">CQ-2017a</strain>
    </source>
</reference>
<protein>
    <submittedName>
        <fullName evidence="1">Proteinral negative regulator of transcription subunit 3</fullName>
    </submittedName>
</protein>
<gene>
    <name evidence="1" type="ORF">CAC42_1623</name>
</gene>
<dbReference type="EMBL" id="NKHZ01000010">
    <property type="protein sequence ID" value="PNS21769.1"/>
    <property type="molecule type" value="Genomic_DNA"/>
</dbReference>
<comment type="caution">
    <text evidence="1">The sequence shown here is derived from an EMBL/GenBank/DDBJ whole genome shotgun (WGS) entry which is preliminary data.</text>
</comment>
<dbReference type="InParanoid" id="A0A2K1R3B8"/>
<accession>A0A2K1R3B8</accession>
<dbReference type="STRING" id="2082308.A0A2K1R3B8"/>
<proteinExistence type="predicted"/>
<dbReference type="AlphaFoldDB" id="A0A2K1R3B8"/>
<evidence type="ECO:0000313" key="1">
    <source>
        <dbReference type="EMBL" id="PNS21769.1"/>
    </source>
</evidence>
<organism evidence="1 2">
    <name type="scientific">Sphaceloma murrayae</name>
    <dbReference type="NCBI Taxonomy" id="2082308"/>
    <lineage>
        <taxon>Eukaryota</taxon>
        <taxon>Fungi</taxon>
        <taxon>Dikarya</taxon>
        <taxon>Ascomycota</taxon>
        <taxon>Pezizomycotina</taxon>
        <taxon>Dothideomycetes</taxon>
        <taxon>Dothideomycetidae</taxon>
        <taxon>Myriangiales</taxon>
        <taxon>Elsinoaceae</taxon>
        <taxon>Sphaceloma</taxon>
    </lineage>
</organism>
<dbReference type="Proteomes" id="UP000243797">
    <property type="component" value="Unassembled WGS sequence"/>
</dbReference>
<sequence>MDLFAELQLCSVLIIELTLYFSTTQIVRRRKQFGNSTFLFLWTALALHTGQRRLSLSLADQSIFFPPTLLIGYHESDQAEEDFYWPHHASSPHPLSNAPSTLNVTNAIRLHNHLVDLALVDLPHARQHISKNYFLHSSNSSPRINASSIRAGLSAPLIEFLEGIYVWDASRFSLTPTLRSPPFPDLLSPDPNDDFGSLWYEQFPYGVLLYASGDMSSDDRGLVFDQWTNLVKFYAYPDLDTGDQGKGWVGLEEMLELLVHEVEEGRVVVSEVAKGTAGLQGSEDKGARLWYEEVWERRQWIDKDVDRAVGMWDAYLALVGMRTGRALEDRGRLVTTQELEDVEAGSWASALLPRLRRPGFEFVAPGLRMQGKSSLLRTSRFDRVRRRRKRNAWEDHGNPVTLLFFGDTMISDVSVGERDVQHVSPHYRDNVILDDSCGVYLENANEDSVALLLPHTRDGVTEMRFGGTPQVVDARLLNGTEEQLRASTHGWQGMRFHHMIARWADLVLDGTWTVGSDGVEGYLEDCWMMNGLGIAPGLSS</sequence>
<name>A0A2K1R3B8_9PEZI</name>